<dbReference type="InterPro" id="IPR029033">
    <property type="entry name" value="His_PPase_superfam"/>
</dbReference>
<organism evidence="2 3">
    <name type="scientific">Lepraria finkii</name>
    <dbReference type="NCBI Taxonomy" id="1340010"/>
    <lineage>
        <taxon>Eukaryota</taxon>
        <taxon>Fungi</taxon>
        <taxon>Dikarya</taxon>
        <taxon>Ascomycota</taxon>
        <taxon>Pezizomycotina</taxon>
        <taxon>Lecanoromycetes</taxon>
        <taxon>OSLEUM clade</taxon>
        <taxon>Lecanoromycetidae</taxon>
        <taxon>Lecanorales</taxon>
        <taxon>Lecanorineae</taxon>
        <taxon>Stereocaulaceae</taxon>
        <taxon>Lepraria</taxon>
    </lineage>
</organism>
<name>A0ABR4AXN3_9LECA</name>
<keyword evidence="3" id="KW-1185">Reference proteome</keyword>
<evidence type="ECO:0000256" key="1">
    <source>
        <dbReference type="SAM" id="SignalP"/>
    </source>
</evidence>
<sequence length="200" mass="22528">MRSIFATIFAVAAVQARSLPRQASNPATLLTDLNVGLPSGCQVEQECLLQRHANWFRTSGADYGSNDERFASKVLNFTKTSTIMFTGQLAFLNSYHYEMTESYLTGLGASTEFMAGATFWNRYGRTLYNASVGQLAYNASFSNGTARPKPVLRITSQSRIYNSEINWALGFFGPSFEMSKSKHHQCLHSIQRSHHYRRRD</sequence>
<dbReference type="Pfam" id="PF00328">
    <property type="entry name" value="His_Phos_2"/>
    <property type="match status" value="1"/>
</dbReference>
<comment type="caution">
    <text evidence="2">The sequence shown here is derived from an EMBL/GenBank/DDBJ whole genome shotgun (WGS) entry which is preliminary data.</text>
</comment>
<evidence type="ECO:0000313" key="2">
    <source>
        <dbReference type="EMBL" id="KAL2049486.1"/>
    </source>
</evidence>
<dbReference type="SUPFAM" id="SSF53254">
    <property type="entry name" value="Phosphoglycerate mutase-like"/>
    <property type="match status" value="1"/>
</dbReference>
<feature type="signal peptide" evidence="1">
    <location>
        <begin position="1"/>
        <end position="16"/>
    </location>
</feature>
<dbReference type="EMBL" id="JBHFEH010000063">
    <property type="protein sequence ID" value="KAL2049486.1"/>
    <property type="molecule type" value="Genomic_DNA"/>
</dbReference>
<keyword evidence="1" id="KW-0732">Signal</keyword>
<gene>
    <name evidence="2" type="ORF">ABVK25_010281</name>
</gene>
<proteinExistence type="predicted"/>
<protein>
    <submittedName>
        <fullName evidence="2">Uncharacterized protein</fullName>
    </submittedName>
</protein>
<reference evidence="2 3" key="1">
    <citation type="submission" date="2024-09" db="EMBL/GenBank/DDBJ databases">
        <title>Rethinking Asexuality: The Enigmatic Case of Functional Sexual Genes in Lepraria (Stereocaulaceae).</title>
        <authorList>
            <person name="Doellman M."/>
            <person name="Sun Y."/>
            <person name="Barcenas-Pena A."/>
            <person name="Lumbsch H.T."/>
            <person name="Grewe F."/>
        </authorList>
    </citation>
    <scope>NUCLEOTIDE SEQUENCE [LARGE SCALE GENOMIC DNA]</scope>
    <source>
        <strain evidence="2 3">Grewe 0041</strain>
    </source>
</reference>
<dbReference type="Gene3D" id="3.40.50.1240">
    <property type="entry name" value="Phosphoglycerate mutase-like"/>
    <property type="match status" value="1"/>
</dbReference>
<dbReference type="Proteomes" id="UP001590951">
    <property type="component" value="Unassembled WGS sequence"/>
</dbReference>
<evidence type="ECO:0000313" key="3">
    <source>
        <dbReference type="Proteomes" id="UP001590951"/>
    </source>
</evidence>
<accession>A0ABR4AXN3</accession>
<dbReference type="InterPro" id="IPR000560">
    <property type="entry name" value="His_Pase_clade-2"/>
</dbReference>
<feature type="chain" id="PRO_5045791676" evidence="1">
    <location>
        <begin position="17"/>
        <end position="200"/>
    </location>
</feature>